<gene>
    <name evidence="3" type="ORF">BT67DRAFT_440999</name>
</gene>
<feature type="compositionally biased region" description="Basic and acidic residues" evidence="1">
    <location>
        <begin position="593"/>
        <end position="617"/>
    </location>
</feature>
<feature type="compositionally biased region" description="Basic and acidic residues" evidence="1">
    <location>
        <begin position="358"/>
        <end position="380"/>
    </location>
</feature>
<dbReference type="InterPro" id="IPR009057">
    <property type="entry name" value="Homeodomain-like_sf"/>
</dbReference>
<feature type="compositionally biased region" description="Basic residues" evidence="1">
    <location>
        <begin position="1"/>
        <end position="16"/>
    </location>
</feature>
<dbReference type="GO" id="GO:0000126">
    <property type="term" value="C:transcription factor TFIIIB complex"/>
    <property type="evidence" value="ECO:0007669"/>
    <property type="project" value="TreeGrafter"/>
</dbReference>
<dbReference type="Pfam" id="PF15963">
    <property type="entry name" value="Myb_DNA-bind_7"/>
    <property type="match status" value="1"/>
</dbReference>
<name>A0AAN6UMC7_9PEZI</name>
<feature type="region of interest" description="Disordered" evidence="1">
    <location>
        <begin position="593"/>
        <end position="653"/>
    </location>
</feature>
<evidence type="ECO:0000259" key="2">
    <source>
        <dbReference type="SMART" id="SM00717"/>
    </source>
</evidence>
<feature type="compositionally biased region" description="Low complexity" evidence="1">
    <location>
        <begin position="17"/>
        <end position="32"/>
    </location>
</feature>
<keyword evidence="4" id="KW-1185">Reference proteome</keyword>
<dbReference type="PANTHER" id="PTHR22929:SF0">
    <property type="entry name" value="TRANSCRIPTION FACTOR TFIIIB COMPONENT B'' HOMOLOG"/>
    <property type="match status" value="1"/>
</dbReference>
<feature type="compositionally biased region" description="Low complexity" evidence="1">
    <location>
        <begin position="107"/>
        <end position="129"/>
    </location>
</feature>
<evidence type="ECO:0000256" key="1">
    <source>
        <dbReference type="SAM" id="MobiDB-lite"/>
    </source>
</evidence>
<feature type="domain" description="Myb-like" evidence="2">
    <location>
        <begin position="499"/>
        <end position="547"/>
    </location>
</feature>
<protein>
    <recommendedName>
        <fullName evidence="2">Myb-like domain-containing protein</fullName>
    </recommendedName>
</protein>
<dbReference type="PANTHER" id="PTHR22929">
    <property type="entry name" value="RNA POLYMERASE III TRANSCRIPTION INITIATION FACTOR B"/>
    <property type="match status" value="1"/>
</dbReference>
<reference evidence="3" key="1">
    <citation type="journal article" date="2023" name="Mol. Phylogenet. Evol.">
        <title>Genome-scale phylogeny and comparative genomics of the fungal order Sordariales.</title>
        <authorList>
            <person name="Hensen N."/>
            <person name="Bonometti L."/>
            <person name="Westerberg I."/>
            <person name="Brannstrom I.O."/>
            <person name="Guillou S."/>
            <person name="Cros-Aarteil S."/>
            <person name="Calhoun S."/>
            <person name="Haridas S."/>
            <person name="Kuo A."/>
            <person name="Mondo S."/>
            <person name="Pangilinan J."/>
            <person name="Riley R."/>
            <person name="LaButti K."/>
            <person name="Andreopoulos B."/>
            <person name="Lipzen A."/>
            <person name="Chen C."/>
            <person name="Yan M."/>
            <person name="Daum C."/>
            <person name="Ng V."/>
            <person name="Clum A."/>
            <person name="Steindorff A."/>
            <person name="Ohm R.A."/>
            <person name="Martin F."/>
            <person name="Silar P."/>
            <person name="Natvig D.O."/>
            <person name="Lalanne C."/>
            <person name="Gautier V."/>
            <person name="Ament-Velasquez S.L."/>
            <person name="Kruys A."/>
            <person name="Hutchinson M.I."/>
            <person name="Powell A.J."/>
            <person name="Barry K."/>
            <person name="Miller A.N."/>
            <person name="Grigoriev I.V."/>
            <person name="Debuchy R."/>
            <person name="Gladieux P."/>
            <person name="Hiltunen Thoren M."/>
            <person name="Johannesson H."/>
        </authorList>
    </citation>
    <scope>NUCLEOTIDE SEQUENCE</scope>
    <source>
        <strain evidence="3">CBS 123565</strain>
    </source>
</reference>
<dbReference type="Proteomes" id="UP001304895">
    <property type="component" value="Unassembled WGS sequence"/>
</dbReference>
<proteinExistence type="predicted"/>
<sequence length="653" mass="69809">MLNKKSAFKPKAKAAVRRPAPGSGSQSSQRPSPAEPLVRTPAAAPQESSSSSQSLPAPHSVPGTPVDIGTSASSDGPAKNIEPAPGVSEQIQVAAVEPAPQDTTSSTPAVVVTEAPPATVPTATPNAEPLVSVQPEQPVSVGEAAVEESGLSNTPVINIESAPKDQPTAVTIPATAPSPPRLSDRSTSSLTDIASLAPTPSATPTPAPTPIATQPSPGGATLPAVVSGEPAQSTTEATFEPVPEPSGAAKPKRDRKRKPDATSADASGEQRSTAAPRKRARIRAAPLPGEEGYQPRQTASRATRAQKRSRSTTTNGETEEDGEGNTGAKRRPPRPQREATPEDAETVEIDVTQVKMADLAKDMRVGKKFSLHDELMERERAKRLRYNEKRKRQQTGDGDDDAAEDGGNSAAAPSSNANSSAQDTPANAAADDTPATTNQLAPIGEQYQIIDGEIVLDHRSLEVDRHARAREAAGELVEVEENDFTHHTTSATYLRRNLKPQQWSDDETDLFYNALSAFGTDFDTICRMFKTKTRKHIKLKFNREERVNPQRINAALVGQKTVAMSMDEYQRHTGQEYESAEAIYAEQKRAEDEFEARQKALEDEKADEVRRKKEELLARLNSSVEGENAGGGDGGRKGGRKGPRKKKTNFVGL</sequence>
<feature type="region of interest" description="Disordered" evidence="1">
    <location>
        <begin position="1"/>
        <end position="437"/>
    </location>
</feature>
<dbReference type="InterPro" id="IPR001005">
    <property type="entry name" value="SANT/Myb"/>
</dbReference>
<dbReference type="InterPro" id="IPR039467">
    <property type="entry name" value="TFIIIB_B''_Myb"/>
</dbReference>
<dbReference type="SMART" id="SM00717">
    <property type="entry name" value="SANT"/>
    <property type="match status" value="1"/>
</dbReference>
<dbReference type="AlphaFoldDB" id="A0AAN6UMC7"/>
<feature type="compositionally biased region" description="Basic residues" evidence="1">
    <location>
        <begin position="381"/>
        <end position="393"/>
    </location>
</feature>
<dbReference type="Gene3D" id="1.20.58.1880">
    <property type="match status" value="1"/>
</dbReference>
<dbReference type="SUPFAM" id="SSF46689">
    <property type="entry name" value="Homeodomain-like"/>
    <property type="match status" value="1"/>
</dbReference>
<evidence type="ECO:0000313" key="4">
    <source>
        <dbReference type="Proteomes" id="UP001304895"/>
    </source>
</evidence>
<dbReference type="EMBL" id="MU853406">
    <property type="protein sequence ID" value="KAK4135326.1"/>
    <property type="molecule type" value="Genomic_DNA"/>
</dbReference>
<evidence type="ECO:0000313" key="3">
    <source>
        <dbReference type="EMBL" id="KAK4135326.1"/>
    </source>
</evidence>
<feature type="compositionally biased region" description="Low complexity" evidence="1">
    <location>
        <begin position="405"/>
        <end position="437"/>
    </location>
</feature>
<reference evidence="3" key="2">
    <citation type="submission" date="2023-05" db="EMBL/GenBank/DDBJ databases">
        <authorList>
            <consortium name="Lawrence Berkeley National Laboratory"/>
            <person name="Steindorff A."/>
            <person name="Hensen N."/>
            <person name="Bonometti L."/>
            <person name="Westerberg I."/>
            <person name="Brannstrom I.O."/>
            <person name="Guillou S."/>
            <person name="Cros-Aarteil S."/>
            <person name="Calhoun S."/>
            <person name="Haridas S."/>
            <person name="Kuo A."/>
            <person name="Mondo S."/>
            <person name="Pangilinan J."/>
            <person name="Riley R."/>
            <person name="Labutti K."/>
            <person name="Andreopoulos B."/>
            <person name="Lipzen A."/>
            <person name="Chen C."/>
            <person name="Yanf M."/>
            <person name="Daum C."/>
            <person name="Ng V."/>
            <person name="Clum A."/>
            <person name="Ohm R."/>
            <person name="Martin F."/>
            <person name="Silar P."/>
            <person name="Natvig D."/>
            <person name="Lalanne C."/>
            <person name="Gautier V."/>
            <person name="Ament-Velasquez S.L."/>
            <person name="Kruys A."/>
            <person name="Hutchinson M.I."/>
            <person name="Powell A.J."/>
            <person name="Barry K."/>
            <person name="Miller A.N."/>
            <person name="Grigoriev I.V."/>
            <person name="Debuchy R."/>
            <person name="Gladieux P."/>
            <person name="Thoren M.H."/>
            <person name="Johannesson H."/>
        </authorList>
    </citation>
    <scope>NUCLEOTIDE SEQUENCE</scope>
    <source>
        <strain evidence="3">CBS 123565</strain>
    </source>
</reference>
<comment type="caution">
    <text evidence="3">The sequence shown here is derived from an EMBL/GenBank/DDBJ whole genome shotgun (WGS) entry which is preliminary data.</text>
</comment>
<feature type="compositionally biased region" description="Basic residues" evidence="1">
    <location>
        <begin position="637"/>
        <end position="653"/>
    </location>
</feature>
<dbReference type="GO" id="GO:0070898">
    <property type="term" value="P:RNA polymerase III preinitiation complex assembly"/>
    <property type="evidence" value="ECO:0007669"/>
    <property type="project" value="TreeGrafter"/>
</dbReference>
<dbReference type="CDD" id="cd00167">
    <property type="entry name" value="SANT"/>
    <property type="match status" value="1"/>
</dbReference>
<dbReference type="GO" id="GO:0001156">
    <property type="term" value="F:TFIIIC-class transcription factor complex binding"/>
    <property type="evidence" value="ECO:0007669"/>
    <property type="project" value="TreeGrafter"/>
</dbReference>
<feature type="compositionally biased region" description="Low complexity" evidence="1">
    <location>
        <begin position="41"/>
        <end position="60"/>
    </location>
</feature>
<accession>A0AAN6UMC7</accession>
<organism evidence="3 4">
    <name type="scientific">Trichocladium antarcticum</name>
    <dbReference type="NCBI Taxonomy" id="1450529"/>
    <lineage>
        <taxon>Eukaryota</taxon>
        <taxon>Fungi</taxon>
        <taxon>Dikarya</taxon>
        <taxon>Ascomycota</taxon>
        <taxon>Pezizomycotina</taxon>
        <taxon>Sordariomycetes</taxon>
        <taxon>Sordariomycetidae</taxon>
        <taxon>Sordariales</taxon>
        <taxon>Chaetomiaceae</taxon>
        <taxon>Trichocladium</taxon>
    </lineage>
</organism>